<dbReference type="InterPro" id="IPR016518">
    <property type="entry name" value="Alpha-L-fucosidase"/>
</dbReference>
<dbReference type="FunFam" id="1.50.10.10:FF:000028">
    <property type="entry name" value="Alpha-L-fucosidase 2"/>
    <property type="match status" value="1"/>
</dbReference>
<organism evidence="4 5">
    <name type="scientific">Paenibacillus arenilitoris</name>
    <dbReference type="NCBI Taxonomy" id="2772299"/>
    <lineage>
        <taxon>Bacteria</taxon>
        <taxon>Bacillati</taxon>
        <taxon>Bacillota</taxon>
        <taxon>Bacilli</taxon>
        <taxon>Bacillales</taxon>
        <taxon>Paenibacillaceae</taxon>
        <taxon>Paenibacillus</taxon>
    </lineage>
</organism>
<gene>
    <name evidence="4" type="ORF">IDH41_00765</name>
</gene>
<feature type="domain" description="Alpha fucosidase A-like C-terminal" evidence="2">
    <location>
        <begin position="671"/>
        <end position="764"/>
    </location>
</feature>
<reference evidence="4" key="1">
    <citation type="submission" date="2020-09" db="EMBL/GenBank/DDBJ databases">
        <title>A novel bacterium of genus Paenibacillus, isolated from South China Sea.</title>
        <authorList>
            <person name="Huang H."/>
            <person name="Mo K."/>
            <person name="Hu Y."/>
        </authorList>
    </citation>
    <scope>NUCLEOTIDE SEQUENCE</scope>
    <source>
        <strain evidence="4">IB182493</strain>
    </source>
</reference>
<evidence type="ECO:0000313" key="5">
    <source>
        <dbReference type="Proteomes" id="UP000632125"/>
    </source>
</evidence>
<evidence type="ECO:0000259" key="1">
    <source>
        <dbReference type="Pfam" id="PF14498"/>
    </source>
</evidence>
<dbReference type="PANTHER" id="PTHR31084:SF0">
    <property type="entry name" value="ALPHA-L-FUCOSIDASE 2"/>
    <property type="match status" value="1"/>
</dbReference>
<dbReference type="InterPro" id="IPR008928">
    <property type="entry name" value="6-hairpin_glycosidase_sf"/>
</dbReference>
<proteinExistence type="predicted"/>
<name>A0A927H395_9BACL</name>
<accession>A0A927H395</accession>
<dbReference type="GO" id="GO:0005975">
    <property type="term" value="P:carbohydrate metabolic process"/>
    <property type="evidence" value="ECO:0007669"/>
    <property type="project" value="InterPro"/>
</dbReference>
<dbReference type="InterPro" id="IPR049053">
    <property type="entry name" value="AFCA-like_C"/>
</dbReference>
<dbReference type="PIRSF" id="PIRSF007663">
    <property type="entry name" value="UCP007663"/>
    <property type="match status" value="1"/>
</dbReference>
<keyword evidence="5" id="KW-1185">Reference proteome</keyword>
<dbReference type="Gene3D" id="1.50.10.10">
    <property type="match status" value="1"/>
</dbReference>
<evidence type="ECO:0000259" key="2">
    <source>
        <dbReference type="Pfam" id="PF21307"/>
    </source>
</evidence>
<evidence type="ECO:0000313" key="4">
    <source>
        <dbReference type="EMBL" id="MBD2867091.1"/>
    </source>
</evidence>
<dbReference type="InterPro" id="IPR027414">
    <property type="entry name" value="GH95_N_dom"/>
</dbReference>
<dbReference type="PANTHER" id="PTHR31084">
    <property type="entry name" value="ALPHA-L-FUCOSIDASE 2"/>
    <property type="match status" value="1"/>
</dbReference>
<feature type="domain" description="Glycosyl hydrolase family 95 catalytic" evidence="3">
    <location>
        <begin position="264"/>
        <end position="669"/>
    </location>
</feature>
<comment type="caution">
    <text evidence="4">The sequence shown here is derived from an EMBL/GenBank/DDBJ whole genome shotgun (WGS) entry which is preliminary data.</text>
</comment>
<dbReference type="SUPFAM" id="SSF48208">
    <property type="entry name" value="Six-hairpin glycosidases"/>
    <property type="match status" value="1"/>
</dbReference>
<dbReference type="GO" id="GO:0004560">
    <property type="term" value="F:alpha-L-fucosidase activity"/>
    <property type="evidence" value="ECO:0007669"/>
    <property type="project" value="InterPro"/>
</dbReference>
<dbReference type="Pfam" id="PF21307">
    <property type="entry name" value="Glyco_hydro_95_C"/>
    <property type="match status" value="1"/>
</dbReference>
<dbReference type="Pfam" id="PF22124">
    <property type="entry name" value="Glyco_hydro_95_cat"/>
    <property type="match status" value="1"/>
</dbReference>
<evidence type="ECO:0000259" key="3">
    <source>
        <dbReference type="Pfam" id="PF22124"/>
    </source>
</evidence>
<protein>
    <submittedName>
        <fullName evidence="4">Glycoside hydrolase family 95 protein</fullName>
    </submittedName>
</protein>
<dbReference type="EMBL" id="JACXIY010000001">
    <property type="protein sequence ID" value="MBD2867091.1"/>
    <property type="molecule type" value="Genomic_DNA"/>
</dbReference>
<dbReference type="InterPro" id="IPR012341">
    <property type="entry name" value="6hp_glycosidase-like_sf"/>
</dbReference>
<keyword evidence="4" id="KW-0378">Hydrolase</keyword>
<dbReference type="InterPro" id="IPR054363">
    <property type="entry name" value="GH95_cat"/>
</dbReference>
<dbReference type="Proteomes" id="UP000632125">
    <property type="component" value="Unassembled WGS sequence"/>
</dbReference>
<dbReference type="Pfam" id="PF14498">
    <property type="entry name" value="Glyco_hyd_65N_2"/>
    <property type="match status" value="1"/>
</dbReference>
<feature type="domain" description="Glycosyl hydrolase family 95 N-terminal" evidence="1">
    <location>
        <begin position="9"/>
        <end position="244"/>
    </location>
</feature>
<dbReference type="RefSeq" id="WP_190857360.1">
    <property type="nucleotide sequence ID" value="NZ_JACXIY010000001.1"/>
</dbReference>
<sequence length="767" mass="86384">MSFASETLIWYDKPAQNWNEALPIGNGRLGGMVFGSVEQELVQFNEDTVWYGGPRDRNNSDALRNLPLLRKLLFEGRLKEAHRLSEAAFSGTPRSQRHYLTAGDLYVGIDHPEGELTHYRRELDLERAVAVTTYQYGGVTFRREVFCSYPDQVMIVRLEADRPGALTLRVRFERKKGKHMDASRRHGTDTIVMTNDCGGKDGLTYSAAAKAIAARGTVSAIGEHLLVDRADEVTIVLAAASTFRTGDPERRCHELLEHAAVQNYGVLLNNHVEDYRRLFDRVKLELGAPAGQELRLLPTEERLGRVQAGEEDAGLYTLYFHFGRYLLIACSRPGSLPANLQGIWNDSMSPPWDSKFTININTQMNYWPAESCNLAECHEPLFELIERMRENGRVTARNMYGCRGFVAHHNTDIWADTAPQDIYPPATQWVMGAAWLTLHLWEHYRFQPNPDFLKKAYETLKESALFFTDFLTESPEGYLVTNPSVSPENRYKLPNGESGTLCYGPSMDTQILTELFDACIEASAELGTDAEARQEWMAVKARLPEMRIGRHGQLQEWLEDYEEGDPGHRHISHLFALHPGTTISPDATPELAEAARITLLRRLDNGGGHTGWSRAWIINFWARLLDGEQAYFHTKELLCKSTLPNLFDNHPPFQIDGNFGAAAGIAEMLLQSHLGYIRLLPALPGAWPEGRVRGLRARGGFRIDVAWSGCRLARAEIASESGKKLRLYTERPVRVTAPDGDDIPAERNGRFMELQTETGGNYIIVPL</sequence>
<dbReference type="AlphaFoldDB" id="A0A927H395"/>